<gene>
    <name evidence="10" type="ORF">AOQ84DRAFT_440139</name>
</gene>
<evidence type="ECO:0000256" key="5">
    <source>
        <dbReference type="ARBA" id="ARBA00023015"/>
    </source>
</evidence>
<dbReference type="EMBL" id="KV749849">
    <property type="protein sequence ID" value="OCL07528.1"/>
    <property type="molecule type" value="Genomic_DNA"/>
</dbReference>
<dbReference type="GO" id="GO:0005634">
    <property type="term" value="C:nucleus"/>
    <property type="evidence" value="ECO:0007669"/>
    <property type="project" value="UniProtKB-SubCell"/>
</dbReference>
<evidence type="ECO:0000313" key="11">
    <source>
        <dbReference type="Proteomes" id="UP000250140"/>
    </source>
</evidence>
<accession>A0A8E2F064</accession>
<protein>
    <recommendedName>
        <fullName evidence="9">DEUBAD domain-containing protein</fullName>
    </recommendedName>
</protein>
<feature type="compositionally biased region" description="Low complexity" evidence="8">
    <location>
        <begin position="205"/>
        <end position="217"/>
    </location>
</feature>
<sequence length="349" mass="38401">MANDSRSSSPLSDAPSNLSEAPSPLTEGRLREDTVLPADAARNSKHNHNQGPKTANENSQSSSLYSEAITNSEQDNVARHDGDIENFATNTPLLEFKCHRKPDPSTSSEIVRDDARHSGFSLARKDHPEGTNGSELSRKRHRPSTTLIEDPSPETSKKHKPTPNNAHKSQAASTPSLEGFQVNSRPTRNRKAPSRFADIKPPSPSTKKSAKASGASARNRTNWDPEYLVTNPKSKLANANLLSILTGDEAWDVLSESEQAVLYSMLPATPTNATLVVLDPTPRPDDLSKRNTAFVTDIRKFQEDLGAGFYDPRWQEAAAEAMELRAAGTFDEWKEKETEAFWGQKMKQS</sequence>
<evidence type="ECO:0000256" key="8">
    <source>
        <dbReference type="SAM" id="MobiDB-lite"/>
    </source>
</evidence>
<evidence type="ECO:0000256" key="4">
    <source>
        <dbReference type="ARBA" id="ARBA00022833"/>
    </source>
</evidence>
<dbReference type="Proteomes" id="UP000250140">
    <property type="component" value="Unassembled WGS sequence"/>
</dbReference>
<feature type="compositionally biased region" description="Basic and acidic residues" evidence="8">
    <location>
        <begin position="110"/>
        <end position="129"/>
    </location>
</feature>
<dbReference type="OrthoDB" id="2289918at2759"/>
<keyword evidence="11" id="KW-1185">Reference proteome</keyword>
<evidence type="ECO:0000256" key="7">
    <source>
        <dbReference type="ARBA" id="ARBA00023242"/>
    </source>
</evidence>
<evidence type="ECO:0000256" key="3">
    <source>
        <dbReference type="ARBA" id="ARBA00022771"/>
    </source>
</evidence>
<dbReference type="GO" id="GO:0008270">
    <property type="term" value="F:zinc ion binding"/>
    <property type="evidence" value="ECO:0007669"/>
    <property type="project" value="UniProtKB-KW"/>
</dbReference>
<dbReference type="Pfam" id="PF13919">
    <property type="entry name" value="ASXH"/>
    <property type="match status" value="1"/>
</dbReference>
<keyword evidence="3" id="KW-0863">Zinc-finger</keyword>
<evidence type="ECO:0000256" key="6">
    <source>
        <dbReference type="ARBA" id="ARBA00023163"/>
    </source>
</evidence>
<proteinExistence type="predicted"/>
<comment type="subcellular location">
    <subcellularLocation>
        <location evidence="1">Nucleus</location>
    </subcellularLocation>
</comment>
<keyword evidence="6" id="KW-0804">Transcription</keyword>
<dbReference type="InterPro" id="IPR044867">
    <property type="entry name" value="DEUBAD_dom"/>
</dbReference>
<feature type="domain" description="DEUBAD" evidence="9">
    <location>
        <begin position="232"/>
        <end position="347"/>
    </location>
</feature>
<evidence type="ECO:0000313" key="10">
    <source>
        <dbReference type="EMBL" id="OCL07528.1"/>
    </source>
</evidence>
<dbReference type="AlphaFoldDB" id="A0A8E2F064"/>
<feature type="compositionally biased region" description="Polar residues" evidence="8">
    <location>
        <begin position="49"/>
        <end position="75"/>
    </location>
</feature>
<dbReference type="PROSITE" id="PS51916">
    <property type="entry name" value="DEUBAD"/>
    <property type="match status" value="1"/>
</dbReference>
<evidence type="ECO:0000259" key="9">
    <source>
        <dbReference type="PROSITE" id="PS51916"/>
    </source>
</evidence>
<reference evidence="10 11" key="1">
    <citation type="journal article" date="2016" name="Nat. Commun.">
        <title>Ectomycorrhizal ecology is imprinted in the genome of the dominant symbiotic fungus Cenococcum geophilum.</title>
        <authorList>
            <consortium name="DOE Joint Genome Institute"/>
            <person name="Peter M."/>
            <person name="Kohler A."/>
            <person name="Ohm R.A."/>
            <person name="Kuo A."/>
            <person name="Krutzmann J."/>
            <person name="Morin E."/>
            <person name="Arend M."/>
            <person name="Barry K.W."/>
            <person name="Binder M."/>
            <person name="Choi C."/>
            <person name="Clum A."/>
            <person name="Copeland A."/>
            <person name="Grisel N."/>
            <person name="Haridas S."/>
            <person name="Kipfer T."/>
            <person name="LaButti K."/>
            <person name="Lindquist E."/>
            <person name="Lipzen A."/>
            <person name="Maire R."/>
            <person name="Meier B."/>
            <person name="Mihaltcheva S."/>
            <person name="Molinier V."/>
            <person name="Murat C."/>
            <person name="Poggeler S."/>
            <person name="Quandt C.A."/>
            <person name="Sperisen C."/>
            <person name="Tritt A."/>
            <person name="Tisserant E."/>
            <person name="Crous P.W."/>
            <person name="Henrissat B."/>
            <person name="Nehls U."/>
            <person name="Egli S."/>
            <person name="Spatafora J.W."/>
            <person name="Grigoriev I.V."/>
            <person name="Martin F.M."/>
        </authorList>
    </citation>
    <scope>NUCLEOTIDE SEQUENCE [LARGE SCALE GENOMIC DNA]</scope>
    <source>
        <strain evidence="10 11">CBS 207.34</strain>
    </source>
</reference>
<keyword evidence="4" id="KW-0862">Zinc</keyword>
<name>A0A8E2F064_9PEZI</name>
<keyword evidence="7" id="KW-0539">Nucleus</keyword>
<organism evidence="10 11">
    <name type="scientific">Glonium stellatum</name>
    <dbReference type="NCBI Taxonomy" id="574774"/>
    <lineage>
        <taxon>Eukaryota</taxon>
        <taxon>Fungi</taxon>
        <taxon>Dikarya</taxon>
        <taxon>Ascomycota</taxon>
        <taxon>Pezizomycotina</taxon>
        <taxon>Dothideomycetes</taxon>
        <taxon>Pleosporomycetidae</taxon>
        <taxon>Gloniales</taxon>
        <taxon>Gloniaceae</taxon>
        <taxon>Glonium</taxon>
    </lineage>
</organism>
<dbReference type="InterPro" id="IPR028020">
    <property type="entry name" value="ASX_DEUBAD_dom"/>
</dbReference>
<keyword evidence="5" id="KW-0805">Transcription regulation</keyword>
<feature type="compositionally biased region" description="Polar residues" evidence="8">
    <location>
        <begin position="162"/>
        <end position="186"/>
    </location>
</feature>
<evidence type="ECO:0000256" key="1">
    <source>
        <dbReference type="ARBA" id="ARBA00004123"/>
    </source>
</evidence>
<keyword evidence="2" id="KW-0479">Metal-binding</keyword>
<evidence type="ECO:0000256" key="2">
    <source>
        <dbReference type="ARBA" id="ARBA00022723"/>
    </source>
</evidence>
<feature type="compositionally biased region" description="Low complexity" evidence="8">
    <location>
        <begin position="1"/>
        <end position="19"/>
    </location>
</feature>
<feature type="region of interest" description="Disordered" evidence="8">
    <location>
        <begin position="1"/>
        <end position="219"/>
    </location>
</feature>